<keyword evidence="1" id="KW-0472">Membrane</keyword>
<reference evidence="4" key="1">
    <citation type="submission" date="2017-02" db="UniProtKB">
        <authorList>
            <consortium name="WormBaseParasite"/>
        </authorList>
    </citation>
    <scope>IDENTIFICATION</scope>
</reference>
<keyword evidence="1" id="KW-0812">Transmembrane</keyword>
<dbReference type="EMBL" id="UYRS01019342">
    <property type="protein sequence ID" value="VDK44801.1"/>
    <property type="molecule type" value="Genomic_DNA"/>
</dbReference>
<feature type="transmembrane region" description="Helical" evidence="1">
    <location>
        <begin position="6"/>
        <end position="26"/>
    </location>
</feature>
<evidence type="ECO:0000313" key="4">
    <source>
        <dbReference type="WBParaSite" id="TASK_0000967001-mRNA-1"/>
    </source>
</evidence>
<gene>
    <name evidence="2" type="ORF">TASK_LOCUS9671</name>
</gene>
<reference evidence="2 3" key="2">
    <citation type="submission" date="2018-11" db="EMBL/GenBank/DDBJ databases">
        <authorList>
            <consortium name="Pathogen Informatics"/>
        </authorList>
    </citation>
    <scope>NUCLEOTIDE SEQUENCE [LARGE SCALE GENOMIC DNA]</scope>
</reference>
<dbReference type="AlphaFoldDB" id="A0A0R3WFM7"/>
<evidence type="ECO:0000313" key="3">
    <source>
        <dbReference type="Proteomes" id="UP000282613"/>
    </source>
</evidence>
<keyword evidence="1" id="KW-1133">Transmembrane helix</keyword>
<evidence type="ECO:0000313" key="2">
    <source>
        <dbReference type="EMBL" id="VDK44801.1"/>
    </source>
</evidence>
<proteinExistence type="predicted"/>
<protein>
    <submittedName>
        <fullName evidence="4">CASP-like protein</fullName>
    </submittedName>
</protein>
<accession>A0A0R3WFM7</accession>
<organism evidence="4">
    <name type="scientific">Taenia asiatica</name>
    <name type="common">Asian tapeworm</name>
    <dbReference type="NCBI Taxonomy" id="60517"/>
    <lineage>
        <taxon>Eukaryota</taxon>
        <taxon>Metazoa</taxon>
        <taxon>Spiralia</taxon>
        <taxon>Lophotrochozoa</taxon>
        <taxon>Platyhelminthes</taxon>
        <taxon>Cestoda</taxon>
        <taxon>Eucestoda</taxon>
        <taxon>Cyclophyllidea</taxon>
        <taxon>Taeniidae</taxon>
        <taxon>Taenia</taxon>
    </lineage>
</organism>
<dbReference type="Proteomes" id="UP000282613">
    <property type="component" value="Unassembled WGS sequence"/>
</dbReference>
<sequence length="103" mass="11402">MSVMVKALAALEMQRIFALIYFLFAYQQWIRTHRQSQEDAFTTSSVPPIYTSCKILLTTLTSFTFALAVAIDMNVEDAVDALAKNADRGCSATTINCSITHST</sequence>
<keyword evidence="3" id="KW-1185">Reference proteome</keyword>
<dbReference type="WBParaSite" id="TASK_0000967001-mRNA-1">
    <property type="protein sequence ID" value="TASK_0000967001-mRNA-1"/>
    <property type="gene ID" value="TASK_0000967001"/>
</dbReference>
<evidence type="ECO:0000256" key="1">
    <source>
        <dbReference type="SAM" id="Phobius"/>
    </source>
</evidence>
<name>A0A0R3WFM7_TAEAS</name>